<sequence length="100" mass="10569">MVDSAPPHDVITLFLQKNAAAGEFNAEAAADENQESCAFLAPHPLQSLIATGVDAPFDLYSLAVPRIADVLEVPEEPSPVQCRILACVAHVHAVAHMAGR</sequence>
<gene>
    <name evidence="1" type="ORF">AQI88_16450</name>
</gene>
<name>A0A101NMC7_9ACTN</name>
<evidence type="ECO:0000313" key="2">
    <source>
        <dbReference type="Proteomes" id="UP000054241"/>
    </source>
</evidence>
<reference evidence="1 2" key="1">
    <citation type="submission" date="2015-10" db="EMBL/GenBank/DDBJ databases">
        <title>Draft genome sequence of Streptomyces cellostaticus DSM 40189, type strain for the species Streptomyces cellostaticus.</title>
        <authorList>
            <person name="Ruckert C."/>
            <person name="Winkler A."/>
            <person name="Kalinowski J."/>
            <person name="Kampfer P."/>
            <person name="Glaeser S."/>
        </authorList>
    </citation>
    <scope>NUCLEOTIDE SEQUENCE [LARGE SCALE GENOMIC DNA]</scope>
    <source>
        <strain evidence="1 2">DSM 40189</strain>
    </source>
</reference>
<dbReference type="AlphaFoldDB" id="A0A101NMC7"/>
<dbReference type="EMBL" id="LMWL01000029">
    <property type="protein sequence ID" value="KUM95652.1"/>
    <property type="molecule type" value="Genomic_DNA"/>
</dbReference>
<organism evidence="1 2">
    <name type="scientific">Streptomyces cellostaticus</name>
    <dbReference type="NCBI Taxonomy" id="67285"/>
    <lineage>
        <taxon>Bacteria</taxon>
        <taxon>Bacillati</taxon>
        <taxon>Actinomycetota</taxon>
        <taxon>Actinomycetes</taxon>
        <taxon>Kitasatosporales</taxon>
        <taxon>Streptomycetaceae</taxon>
        <taxon>Streptomyces</taxon>
    </lineage>
</organism>
<comment type="caution">
    <text evidence="1">The sequence shown here is derived from an EMBL/GenBank/DDBJ whole genome shotgun (WGS) entry which is preliminary data.</text>
</comment>
<evidence type="ECO:0000313" key="1">
    <source>
        <dbReference type="EMBL" id="KUM95652.1"/>
    </source>
</evidence>
<proteinExistence type="predicted"/>
<protein>
    <submittedName>
        <fullName evidence="1">Uncharacterized protein</fullName>
    </submittedName>
</protein>
<accession>A0A101NMC7</accession>
<keyword evidence="2" id="KW-1185">Reference proteome</keyword>
<dbReference type="Proteomes" id="UP000054241">
    <property type="component" value="Unassembled WGS sequence"/>
</dbReference>